<feature type="compositionally biased region" description="Pro residues" evidence="1">
    <location>
        <begin position="255"/>
        <end position="264"/>
    </location>
</feature>
<dbReference type="RefSeq" id="WP_212009212.1">
    <property type="nucleotide sequence ID" value="NZ_JAAFYZ010000031.1"/>
</dbReference>
<organism evidence="3 4">
    <name type="scientific">Catenulispora pinistramenti</name>
    <dbReference type="NCBI Taxonomy" id="2705254"/>
    <lineage>
        <taxon>Bacteria</taxon>
        <taxon>Bacillati</taxon>
        <taxon>Actinomycetota</taxon>
        <taxon>Actinomycetes</taxon>
        <taxon>Catenulisporales</taxon>
        <taxon>Catenulisporaceae</taxon>
        <taxon>Catenulispora</taxon>
    </lineage>
</organism>
<feature type="transmembrane region" description="Helical" evidence="2">
    <location>
        <begin position="51"/>
        <end position="72"/>
    </location>
</feature>
<accession>A0ABS5KNQ1</accession>
<keyword evidence="4" id="KW-1185">Reference proteome</keyword>
<comment type="caution">
    <text evidence="3">The sequence shown here is derived from an EMBL/GenBank/DDBJ whole genome shotgun (WGS) entry which is preliminary data.</text>
</comment>
<name>A0ABS5KNQ1_9ACTN</name>
<sequence>MSAPHEDDDGLEEVGAALRERFHQAVSGLEAAPGTLDYLRRAVPARRRRRHAALAATALSVFAVSTGATLAARGSFDPQRSQASGTNVGNLMTTATNDAPGGGSGHGPPTPGGQDMSDGDPVPSQTSAALPPTPGSSKPPASATSLSVTPAGTPSAGVCQNSSMSSVVATQNGTTGGVTYETFVTTVKTACTLAGMPALTVLGADGTTAKVPIYKADPAAAPLLPTEPSGQTLTLRPGDRYEFQLAWVPLACPTNPTPTSPPSSPASTSQSPTATSTSSGPSPSGPTSSSSGQPSPSGTPSSSATAPTIYSVGYSVYGPQPAQSANFMASCGASVYVTDYFQAPGQRHASQPATSATTAH</sequence>
<evidence type="ECO:0000313" key="3">
    <source>
        <dbReference type="EMBL" id="MBS2547629.1"/>
    </source>
</evidence>
<feature type="compositionally biased region" description="Polar residues" evidence="1">
    <location>
        <begin position="142"/>
        <end position="160"/>
    </location>
</feature>
<evidence type="ECO:0000256" key="2">
    <source>
        <dbReference type="SAM" id="Phobius"/>
    </source>
</evidence>
<dbReference type="EMBL" id="JAAFYZ010000031">
    <property type="protein sequence ID" value="MBS2547629.1"/>
    <property type="molecule type" value="Genomic_DNA"/>
</dbReference>
<feature type="compositionally biased region" description="Low complexity" evidence="1">
    <location>
        <begin position="265"/>
        <end position="305"/>
    </location>
</feature>
<evidence type="ECO:0000313" key="4">
    <source>
        <dbReference type="Proteomes" id="UP000730482"/>
    </source>
</evidence>
<protein>
    <recommendedName>
        <fullName evidence="5">DUF4232 domain-containing protein</fullName>
    </recommendedName>
</protein>
<evidence type="ECO:0008006" key="5">
    <source>
        <dbReference type="Google" id="ProtNLM"/>
    </source>
</evidence>
<keyword evidence="2" id="KW-0472">Membrane</keyword>
<keyword evidence="2" id="KW-0812">Transmembrane</keyword>
<keyword evidence="2" id="KW-1133">Transmembrane helix</keyword>
<reference evidence="3 4" key="1">
    <citation type="submission" date="2020-02" db="EMBL/GenBank/DDBJ databases">
        <title>Acidophilic actinobacteria isolated from forest soil.</title>
        <authorList>
            <person name="Golinska P."/>
        </authorList>
    </citation>
    <scope>NUCLEOTIDE SEQUENCE [LARGE SCALE GENOMIC DNA]</scope>
    <source>
        <strain evidence="3 4">NL8</strain>
    </source>
</reference>
<feature type="region of interest" description="Disordered" evidence="1">
    <location>
        <begin position="75"/>
        <end position="160"/>
    </location>
</feature>
<feature type="region of interest" description="Disordered" evidence="1">
    <location>
        <begin position="252"/>
        <end position="305"/>
    </location>
</feature>
<feature type="compositionally biased region" description="Polar residues" evidence="1">
    <location>
        <begin position="78"/>
        <end position="97"/>
    </location>
</feature>
<gene>
    <name evidence="3" type="ORF">KGQ19_12170</name>
</gene>
<evidence type="ECO:0000256" key="1">
    <source>
        <dbReference type="SAM" id="MobiDB-lite"/>
    </source>
</evidence>
<proteinExistence type="predicted"/>
<dbReference type="Proteomes" id="UP000730482">
    <property type="component" value="Unassembled WGS sequence"/>
</dbReference>